<organism evidence="2 3">
    <name type="scientific">Haloquadratum walsbyi J07HQW2</name>
    <dbReference type="NCBI Taxonomy" id="1238425"/>
    <lineage>
        <taxon>Archaea</taxon>
        <taxon>Methanobacteriati</taxon>
        <taxon>Methanobacteriota</taxon>
        <taxon>Stenosarchaea group</taxon>
        <taxon>Halobacteria</taxon>
        <taxon>Halobacteriales</taxon>
        <taxon>Haloferacaceae</taxon>
        <taxon>Haloquadratum</taxon>
    </lineage>
</organism>
<reference evidence="2 3" key="1">
    <citation type="journal article" date="2013" name="PLoS ONE">
        <title>Assembly-driven community genomics of a hypersaline microbial ecosystem.</title>
        <authorList>
            <person name="Podell S."/>
            <person name="Ugalde J.A."/>
            <person name="Narasingarao P."/>
            <person name="Banfield J.F."/>
            <person name="Heidelberg K.B."/>
            <person name="Allen E.E."/>
        </authorList>
    </citation>
    <scope>NUCLEOTIDE SEQUENCE [LARGE SCALE GENOMIC DNA]</scope>
    <source>
        <strain evidence="3">J07HQW2</strain>
    </source>
</reference>
<dbReference type="RefSeq" id="WP_021055064.1">
    <property type="nucleotide sequence ID" value="NZ_KE356561.1"/>
</dbReference>
<dbReference type="Proteomes" id="UP000030710">
    <property type="component" value="Unassembled WGS sequence"/>
</dbReference>
<dbReference type="AlphaFoldDB" id="U1PPB8"/>
<gene>
    <name evidence="2" type="ORF">J07HQW2_02045</name>
</gene>
<dbReference type="STRING" id="1238425.J07HQW2_02045"/>
<evidence type="ECO:0000313" key="3">
    <source>
        <dbReference type="Proteomes" id="UP000030710"/>
    </source>
</evidence>
<feature type="region of interest" description="Disordered" evidence="1">
    <location>
        <begin position="1"/>
        <end position="20"/>
    </location>
</feature>
<dbReference type="EMBL" id="KE356561">
    <property type="protein sequence ID" value="ERG95587.1"/>
    <property type="molecule type" value="Genomic_DNA"/>
</dbReference>
<protein>
    <submittedName>
        <fullName evidence="2">Uncharacterized protein</fullName>
    </submittedName>
</protein>
<evidence type="ECO:0000313" key="2">
    <source>
        <dbReference type="EMBL" id="ERG95587.1"/>
    </source>
</evidence>
<evidence type="ECO:0000256" key="1">
    <source>
        <dbReference type="SAM" id="MobiDB-lite"/>
    </source>
</evidence>
<sequence length="42" mass="4764">MSRSSSDQIDIANVNEDADGNEYENLSDEYILLKTLGLIRFN</sequence>
<dbReference type="HOGENOM" id="CLU_3245297_0_0_2"/>
<accession>U1PPB8</accession>
<name>U1PPB8_9EURY</name>
<proteinExistence type="predicted"/>